<dbReference type="Proteomes" id="UP000294555">
    <property type="component" value="Unassembled WGS sequence"/>
</dbReference>
<dbReference type="OrthoDB" id="8946715at2"/>
<protein>
    <submittedName>
        <fullName evidence="1">Uncharacterized protein</fullName>
    </submittedName>
</protein>
<gene>
    <name evidence="1" type="ORF">EZJ58_4988</name>
</gene>
<dbReference type="AlphaFoldDB" id="A0A4R1NL71"/>
<dbReference type="RefSeq" id="WP_132926310.1">
    <property type="nucleotide sequence ID" value="NZ_SJOI01000001.1"/>
</dbReference>
<sequence>MNDKLKFEKMKNIFSEILIEKLGDLSESDDLAINYKKNMDEKFQTRLNLLNQAINFLDNARSEKDELATQTALLILRSQSMGFADFFNAIVNDIESILNKPKWIEIPEDYKIPEHYNFNE</sequence>
<name>A0A4R1NL71_9GAMM</name>
<keyword evidence="2" id="KW-1185">Reference proteome</keyword>
<dbReference type="Gene3D" id="6.10.290.10">
    <property type="match status" value="1"/>
</dbReference>
<reference evidence="1 2" key="1">
    <citation type="submission" date="2019-02" db="EMBL/GenBank/DDBJ databases">
        <title>Investigation of anaerobic lignin degradation for improved lignocellulosic biofuels.</title>
        <authorList>
            <person name="Deangelis K."/>
        </authorList>
    </citation>
    <scope>NUCLEOTIDE SEQUENCE [LARGE SCALE GENOMIC DNA]</scope>
    <source>
        <strain evidence="1 2">159R</strain>
    </source>
</reference>
<evidence type="ECO:0000313" key="1">
    <source>
        <dbReference type="EMBL" id="TCL06701.1"/>
    </source>
</evidence>
<comment type="caution">
    <text evidence="1">The sequence shown here is derived from an EMBL/GenBank/DDBJ whole genome shotgun (WGS) entry which is preliminary data.</text>
</comment>
<dbReference type="EMBL" id="SJOI01000001">
    <property type="protein sequence ID" value="TCL06701.1"/>
    <property type="molecule type" value="Genomic_DNA"/>
</dbReference>
<evidence type="ECO:0000313" key="2">
    <source>
        <dbReference type="Proteomes" id="UP000294555"/>
    </source>
</evidence>
<accession>A0A4R1NL71</accession>
<proteinExistence type="predicted"/>
<organism evidence="1 2">
    <name type="scientific">Sodalis ligni</name>
    <dbReference type="NCBI Taxonomy" id="2697027"/>
    <lineage>
        <taxon>Bacteria</taxon>
        <taxon>Pseudomonadati</taxon>
        <taxon>Pseudomonadota</taxon>
        <taxon>Gammaproteobacteria</taxon>
        <taxon>Enterobacterales</taxon>
        <taxon>Bruguierivoracaceae</taxon>
        <taxon>Sodalis</taxon>
    </lineage>
</organism>